<dbReference type="Proteomes" id="UP000596742">
    <property type="component" value="Unassembled WGS sequence"/>
</dbReference>
<feature type="signal peptide" evidence="2">
    <location>
        <begin position="1"/>
        <end position="18"/>
    </location>
</feature>
<proteinExistence type="predicted"/>
<gene>
    <name evidence="3" type="ORF">MGAL_10B046489</name>
</gene>
<dbReference type="PANTHER" id="PTHR24024">
    <property type="entry name" value="PULMONARY SURFACTANT-ASSOCIATED PROTEIN A"/>
    <property type="match status" value="1"/>
</dbReference>
<feature type="coiled-coil region" evidence="1">
    <location>
        <begin position="45"/>
        <end position="79"/>
    </location>
</feature>
<feature type="chain" id="PRO_5032454365" description="Short-chain collagen C4-like" evidence="2">
    <location>
        <begin position="19"/>
        <end position="373"/>
    </location>
</feature>
<evidence type="ECO:0000256" key="2">
    <source>
        <dbReference type="SAM" id="SignalP"/>
    </source>
</evidence>
<keyword evidence="2" id="KW-0732">Signal</keyword>
<sequence>MAIIVALQLILYFGTCLMEGIGETNEIHGSKRLLLNDPDAINNRLNNLERSLQQQQAAMLQQQATILQQQATIQQLKQNIPQGYTAGQLYYDASSYPNRFGGPSNMLCLPNNPKLSNKTASHSFIYGTEFEENFLRNDAANEDIPCALCRSINTTSTVMFPGRNICYNGWKTEYEGYVMSGHWGYRASSYICVDLHPDYIPGGKANTNGQLLYVTGYTAGQEHYSSSYSNRFGGAANMFCLPNNPKLSNKTAPGYSFLYRTEFEENFLRSDAVNEDIPCAFCTSLYTTSSAMFPGRNVCYHGWKMEYEGYVMSGYWGHRASSYICVDAHPDYVPCGKANTGGQLLYVTGTKCGTPTCPPYHDNVAVKCVVCSK</sequence>
<keyword evidence="1" id="KW-0175">Coiled coil</keyword>
<protein>
    <recommendedName>
        <fullName evidence="5">Short-chain collagen C4-like</fullName>
    </recommendedName>
</protein>
<reference evidence="3" key="1">
    <citation type="submission" date="2018-11" db="EMBL/GenBank/DDBJ databases">
        <authorList>
            <person name="Alioto T."/>
            <person name="Alioto T."/>
        </authorList>
    </citation>
    <scope>NUCLEOTIDE SEQUENCE</scope>
</reference>
<dbReference type="GO" id="GO:0005615">
    <property type="term" value="C:extracellular space"/>
    <property type="evidence" value="ECO:0007669"/>
    <property type="project" value="TreeGrafter"/>
</dbReference>
<dbReference type="AlphaFoldDB" id="A0A8B6GPE1"/>
<evidence type="ECO:0000313" key="4">
    <source>
        <dbReference type="Proteomes" id="UP000596742"/>
    </source>
</evidence>
<organism evidence="3 4">
    <name type="scientific">Mytilus galloprovincialis</name>
    <name type="common">Mediterranean mussel</name>
    <dbReference type="NCBI Taxonomy" id="29158"/>
    <lineage>
        <taxon>Eukaryota</taxon>
        <taxon>Metazoa</taxon>
        <taxon>Spiralia</taxon>
        <taxon>Lophotrochozoa</taxon>
        <taxon>Mollusca</taxon>
        <taxon>Bivalvia</taxon>
        <taxon>Autobranchia</taxon>
        <taxon>Pteriomorphia</taxon>
        <taxon>Mytilida</taxon>
        <taxon>Mytiloidea</taxon>
        <taxon>Mytilidae</taxon>
        <taxon>Mytilinae</taxon>
        <taxon>Mytilus</taxon>
    </lineage>
</organism>
<accession>A0A8B6GPE1</accession>
<name>A0A8B6GPE1_MYTGA</name>
<evidence type="ECO:0000313" key="3">
    <source>
        <dbReference type="EMBL" id="VDI66938.1"/>
    </source>
</evidence>
<evidence type="ECO:0000256" key="1">
    <source>
        <dbReference type="SAM" id="Coils"/>
    </source>
</evidence>
<dbReference type="InterPro" id="IPR051077">
    <property type="entry name" value="Ca-dependent_lectin"/>
</dbReference>
<comment type="caution">
    <text evidence="3">The sequence shown here is derived from an EMBL/GenBank/DDBJ whole genome shotgun (WGS) entry which is preliminary data.</text>
</comment>
<dbReference type="PANTHER" id="PTHR24024:SF18">
    <property type="entry name" value="SHORT-CHAIN COLLAGEN C4-LIKE"/>
    <property type="match status" value="1"/>
</dbReference>
<dbReference type="EMBL" id="UYJE01008756">
    <property type="protein sequence ID" value="VDI66938.1"/>
    <property type="molecule type" value="Genomic_DNA"/>
</dbReference>
<evidence type="ECO:0008006" key="5">
    <source>
        <dbReference type="Google" id="ProtNLM"/>
    </source>
</evidence>
<keyword evidence="4" id="KW-1185">Reference proteome</keyword>